<gene>
    <name evidence="9" type="ORF">H9809_06210</name>
</gene>
<dbReference type="InterPro" id="IPR041033">
    <property type="entry name" value="SpaA_PFL_dom_1"/>
</dbReference>
<dbReference type="NCBIfam" id="TIGR04226">
    <property type="entry name" value="RrgB_K2N_iso_D2"/>
    <property type="match status" value="1"/>
</dbReference>
<keyword evidence="5" id="KW-0472">Membrane</keyword>
<keyword evidence="5" id="KW-0812">Transmembrane</keyword>
<evidence type="ECO:0000256" key="2">
    <source>
        <dbReference type="ARBA" id="ARBA00022525"/>
    </source>
</evidence>
<evidence type="ECO:0000256" key="3">
    <source>
        <dbReference type="ARBA" id="ARBA00022729"/>
    </source>
</evidence>
<dbReference type="Gene3D" id="2.60.40.740">
    <property type="match status" value="1"/>
</dbReference>
<evidence type="ECO:0000259" key="8">
    <source>
        <dbReference type="Pfam" id="PF17802"/>
    </source>
</evidence>
<reference evidence="9" key="1">
    <citation type="journal article" date="2021" name="PeerJ">
        <title>Extensive microbial diversity within the chicken gut microbiome revealed by metagenomics and culture.</title>
        <authorList>
            <person name="Gilroy R."/>
            <person name="Ravi A."/>
            <person name="Getino M."/>
            <person name="Pursley I."/>
            <person name="Horton D.L."/>
            <person name="Alikhan N.F."/>
            <person name="Baker D."/>
            <person name="Gharbi K."/>
            <person name="Hall N."/>
            <person name="Watson M."/>
            <person name="Adriaenssens E.M."/>
            <person name="Foster-Nyarko E."/>
            <person name="Jarju S."/>
            <person name="Secka A."/>
            <person name="Antonio M."/>
            <person name="Oren A."/>
            <person name="Chaudhuri R.R."/>
            <person name="La Ragione R."/>
            <person name="Hildebrand F."/>
            <person name="Pallen M.J."/>
        </authorList>
    </citation>
    <scope>NUCLEOTIDE SEQUENCE</scope>
    <source>
        <strain evidence="9">1068</strain>
    </source>
</reference>
<dbReference type="InterPro" id="IPR013783">
    <property type="entry name" value="Ig-like_fold"/>
</dbReference>
<dbReference type="InterPro" id="IPR048052">
    <property type="entry name" value="FM1-like"/>
</dbReference>
<dbReference type="Gene3D" id="2.60.40.10">
    <property type="entry name" value="Immunoglobulins"/>
    <property type="match status" value="1"/>
</dbReference>
<keyword evidence="5" id="KW-1133">Transmembrane helix</keyword>
<dbReference type="Pfam" id="PF00746">
    <property type="entry name" value="Gram_pos_anchor"/>
    <property type="match status" value="1"/>
</dbReference>
<keyword evidence="3 6" id="KW-0732">Signal</keyword>
<comment type="caution">
    <text evidence="9">The sequence shown here is derived from an EMBL/GenBank/DDBJ whole genome shotgun (WGS) entry which is preliminary data.</text>
</comment>
<protein>
    <submittedName>
        <fullName evidence="9">SpaH/EbpB family LPXTG-anchored major pilin</fullName>
    </submittedName>
</protein>
<dbReference type="NCBIfam" id="NF033902">
    <property type="entry name" value="iso_D2_wall_anc"/>
    <property type="match status" value="1"/>
</dbReference>
<dbReference type="Pfam" id="PF17802">
    <property type="entry name" value="SpaA"/>
    <property type="match status" value="1"/>
</dbReference>
<evidence type="ECO:0000256" key="5">
    <source>
        <dbReference type="SAM" id="Phobius"/>
    </source>
</evidence>
<feature type="domain" description="Gram-positive cocci surface proteins LPxTG" evidence="7">
    <location>
        <begin position="503"/>
        <end position="541"/>
    </location>
</feature>
<feature type="signal peptide" evidence="6">
    <location>
        <begin position="1"/>
        <end position="31"/>
    </location>
</feature>
<dbReference type="InterPro" id="IPR019931">
    <property type="entry name" value="LPXTG_anchor"/>
</dbReference>
<keyword evidence="1" id="KW-0134">Cell wall</keyword>
<dbReference type="InterPro" id="IPR026466">
    <property type="entry name" value="Fim_isopep_form_D2_dom"/>
</dbReference>
<evidence type="ECO:0000259" key="7">
    <source>
        <dbReference type="Pfam" id="PF00746"/>
    </source>
</evidence>
<evidence type="ECO:0000256" key="1">
    <source>
        <dbReference type="ARBA" id="ARBA00022512"/>
    </source>
</evidence>
<feature type="chain" id="PRO_5039242855" evidence="6">
    <location>
        <begin position="32"/>
        <end position="543"/>
    </location>
</feature>
<accession>A0A9D2FQA3</accession>
<dbReference type="EMBL" id="DXBG01000151">
    <property type="protein sequence ID" value="HIZ65473.1"/>
    <property type="molecule type" value="Genomic_DNA"/>
</dbReference>
<keyword evidence="2" id="KW-0964">Secreted</keyword>
<evidence type="ECO:0000256" key="4">
    <source>
        <dbReference type="ARBA" id="ARBA00023088"/>
    </source>
</evidence>
<evidence type="ECO:0000313" key="9">
    <source>
        <dbReference type="EMBL" id="HIZ65473.1"/>
    </source>
</evidence>
<reference evidence="9" key="2">
    <citation type="submission" date="2021-04" db="EMBL/GenBank/DDBJ databases">
        <authorList>
            <person name="Gilroy R."/>
        </authorList>
    </citation>
    <scope>NUCLEOTIDE SEQUENCE</scope>
    <source>
        <strain evidence="9">1068</strain>
    </source>
</reference>
<dbReference type="Proteomes" id="UP000824056">
    <property type="component" value="Unassembled WGS sequence"/>
</dbReference>
<organism evidence="9 10">
    <name type="scientific">Candidatus Blautia pullicola</name>
    <dbReference type="NCBI Taxonomy" id="2838498"/>
    <lineage>
        <taxon>Bacteria</taxon>
        <taxon>Bacillati</taxon>
        <taxon>Bacillota</taxon>
        <taxon>Clostridia</taxon>
        <taxon>Lachnospirales</taxon>
        <taxon>Lachnospiraceae</taxon>
        <taxon>Blautia</taxon>
    </lineage>
</organism>
<dbReference type="AlphaFoldDB" id="A0A9D2FQA3"/>
<keyword evidence="4" id="KW-0572">Peptidoglycan-anchor</keyword>
<proteinExistence type="predicted"/>
<feature type="domain" description="SpaA-like prealbumin fold" evidence="8">
    <location>
        <begin position="360"/>
        <end position="454"/>
    </location>
</feature>
<sequence>MKTKKKTKFSKVLAFCLAMVLALSMSVTAFAAISSSSTADFTVTGFDTDKEVEVSAYKIIDVNVDDASGQPLNPMYTWTDEVAGWVSTNYSAYVDTNLGANAVADAFETVSADDLTKFLEEMSAAIKAGTITITPVTVTSANGSDSAAFTGMEMGEYLLTAKGGVKIYQPTTVQVVPVYNEETQDWEIGNPVIGTESTMKSSAPGITKDVTEEDDNTVAIGDTVGYTLTVTVPSYPVNATNTRFEVGDTLGAGLTFDGNGTIKVYSDADLQNEISAANYEITNPGQTTPGEATFLVTFKDDFTTAYTGTTLYVTYTATVNENAFGEDALGNDAFLGYDNDPYTDSDYETTTEKDVYTYGINLTKVDKEGNSLTGAEFTLTKDGEQTAMKFNGSNGAYTYDSQNGGTVEALEVAADGTLAIQGLDVGTYILKETKAPSDYVLPNGQITIVIADADPDGVIDGTAGNLVTANGTIKLYVDEDNNRVPTITDNVISFEVENTSSDDAGFQLPVTGGAGTMLFTVCGILLMGGAVAMVVVLARKKRA</sequence>
<feature type="transmembrane region" description="Helical" evidence="5">
    <location>
        <begin position="517"/>
        <end position="538"/>
    </location>
</feature>
<evidence type="ECO:0000256" key="6">
    <source>
        <dbReference type="SAM" id="SignalP"/>
    </source>
</evidence>
<evidence type="ECO:0000313" key="10">
    <source>
        <dbReference type="Proteomes" id="UP000824056"/>
    </source>
</evidence>
<name>A0A9D2FQA3_9FIRM</name>